<name>A0A554LJ26_9BACT</name>
<evidence type="ECO:0000313" key="3">
    <source>
        <dbReference type="Proteomes" id="UP000315689"/>
    </source>
</evidence>
<dbReference type="InterPro" id="IPR008894">
    <property type="entry name" value="QdtA_cupin_dom"/>
</dbReference>
<proteinExistence type="predicted"/>
<sequence length="138" mass="16084">MKNTHLPQKIKLPIIRDERGDLIFGEYKKHIPFSIKRIFYILNTRKNGKRGFHAHKKTILALFCLSGSAIIKLDNGQKKTEVLLSKPNEGVIILSKIWHSMEDFAPNTTFLVLASELFNKNDYLRDYNEFKKYLLSCN</sequence>
<dbReference type="EMBL" id="VMGK01000011">
    <property type="protein sequence ID" value="TSC92871.1"/>
    <property type="molecule type" value="Genomic_DNA"/>
</dbReference>
<feature type="domain" description="Sugar 3,4-ketoisomerase QdtA cupin" evidence="1">
    <location>
        <begin position="10"/>
        <end position="133"/>
    </location>
</feature>
<dbReference type="InterPro" id="IPR011051">
    <property type="entry name" value="RmlC_Cupin_sf"/>
</dbReference>
<dbReference type="InterPro" id="IPR014710">
    <property type="entry name" value="RmlC-like_jellyroll"/>
</dbReference>
<reference evidence="2 3" key="1">
    <citation type="submission" date="2017-07" db="EMBL/GenBank/DDBJ databases">
        <title>Mechanisms for carbon and nitrogen cycling indicate functional differentiation within the Candidate Phyla Radiation.</title>
        <authorList>
            <person name="Danczak R.E."/>
            <person name="Johnston M.D."/>
            <person name="Kenah C."/>
            <person name="Slattery M."/>
            <person name="Wrighton K.C."/>
            <person name="Wilkins M.J."/>
        </authorList>
    </citation>
    <scope>NUCLEOTIDE SEQUENCE [LARGE SCALE GENOMIC DNA]</scope>
    <source>
        <strain evidence="2">Licking1014_7</strain>
    </source>
</reference>
<dbReference type="CDD" id="cd20292">
    <property type="entry name" value="cupin_QdtA-like"/>
    <property type="match status" value="1"/>
</dbReference>
<dbReference type="Gene3D" id="2.60.120.10">
    <property type="entry name" value="Jelly Rolls"/>
    <property type="match status" value="1"/>
</dbReference>
<gene>
    <name evidence="2" type="ORF">CEN89_389</name>
</gene>
<evidence type="ECO:0000313" key="2">
    <source>
        <dbReference type="EMBL" id="TSC92871.1"/>
    </source>
</evidence>
<evidence type="ECO:0000259" key="1">
    <source>
        <dbReference type="Pfam" id="PF05523"/>
    </source>
</evidence>
<comment type="caution">
    <text evidence="2">The sequence shown here is derived from an EMBL/GenBank/DDBJ whole genome shotgun (WGS) entry which is preliminary data.</text>
</comment>
<dbReference type="Pfam" id="PF05523">
    <property type="entry name" value="FdtA"/>
    <property type="match status" value="1"/>
</dbReference>
<organism evidence="2 3">
    <name type="scientific">Candidatus Berkelbacteria bacterium Licking1014_7</name>
    <dbReference type="NCBI Taxonomy" id="2017147"/>
    <lineage>
        <taxon>Bacteria</taxon>
        <taxon>Candidatus Berkelbacteria</taxon>
    </lineage>
</organism>
<dbReference type="Proteomes" id="UP000315689">
    <property type="component" value="Unassembled WGS sequence"/>
</dbReference>
<protein>
    <recommendedName>
        <fullName evidence="1">Sugar 3,4-ketoisomerase QdtA cupin domain-containing protein</fullName>
    </recommendedName>
</protein>
<dbReference type="AlphaFoldDB" id="A0A554LJ26"/>
<accession>A0A554LJ26</accession>
<dbReference type="SUPFAM" id="SSF51182">
    <property type="entry name" value="RmlC-like cupins"/>
    <property type="match status" value="1"/>
</dbReference>